<dbReference type="PANTHER" id="PTHR24126:SF40">
    <property type="entry name" value="ANKYRIN REPEAT FAMILY PROTEIN"/>
    <property type="match status" value="1"/>
</dbReference>
<feature type="repeat" description="ANK" evidence="3">
    <location>
        <begin position="250"/>
        <end position="271"/>
    </location>
</feature>
<dbReference type="Proteomes" id="UP001634393">
    <property type="component" value="Unassembled WGS sequence"/>
</dbReference>
<dbReference type="EMBL" id="JBJXBP010000008">
    <property type="protein sequence ID" value="KAL3813867.1"/>
    <property type="molecule type" value="Genomic_DNA"/>
</dbReference>
<evidence type="ECO:0000256" key="4">
    <source>
        <dbReference type="SAM" id="MobiDB-lite"/>
    </source>
</evidence>
<name>A0ABD3RLM1_9LAMI</name>
<evidence type="ECO:0000256" key="3">
    <source>
        <dbReference type="PROSITE-ProRule" id="PRU00023"/>
    </source>
</evidence>
<accession>A0ABD3RLM1</accession>
<feature type="repeat" description="ANK" evidence="3">
    <location>
        <begin position="217"/>
        <end position="249"/>
    </location>
</feature>
<protein>
    <submittedName>
        <fullName evidence="5">Uncharacterized protein</fullName>
    </submittedName>
</protein>
<keyword evidence="2 3" id="KW-0040">ANK repeat</keyword>
<evidence type="ECO:0000256" key="2">
    <source>
        <dbReference type="ARBA" id="ARBA00023043"/>
    </source>
</evidence>
<feature type="region of interest" description="Disordered" evidence="4">
    <location>
        <begin position="445"/>
        <end position="470"/>
    </location>
</feature>
<reference evidence="5 6" key="1">
    <citation type="submission" date="2024-12" db="EMBL/GenBank/DDBJ databases">
        <title>The unique morphological basis and parallel evolutionary history of personate flowers in Penstemon.</title>
        <authorList>
            <person name="Depatie T.H."/>
            <person name="Wessinger C.A."/>
        </authorList>
    </citation>
    <scope>NUCLEOTIDE SEQUENCE [LARGE SCALE GENOMIC DNA]</scope>
    <source>
        <strain evidence="5">WTNN_2</strain>
        <tissue evidence="5">Leaf</tissue>
    </source>
</reference>
<dbReference type="AlphaFoldDB" id="A0ABD3RLM1"/>
<dbReference type="SMART" id="SM00248">
    <property type="entry name" value="ANK"/>
    <property type="match status" value="7"/>
</dbReference>
<gene>
    <name evidence="5" type="ORF">ACJIZ3_015135</name>
</gene>
<comment type="caution">
    <text evidence="5">The sequence shown here is derived from an EMBL/GenBank/DDBJ whole genome shotgun (WGS) entry which is preliminary data.</text>
</comment>
<evidence type="ECO:0000256" key="1">
    <source>
        <dbReference type="ARBA" id="ARBA00022737"/>
    </source>
</evidence>
<dbReference type="InterPro" id="IPR036770">
    <property type="entry name" value="Ankyrin_rpt-contain_sf"/>
</dbReference>
<dbReference type="PANTHER" id="PTHR24126">
    <property type="entry name" value="ANKYRIN REPEAT, PH AND SEC7 DOMAIN CONTAINING PROTEIN SECG-RELATED"/>
    <property type="match status" value="1"/>
</dbReference>
<dbReference type="SUPFAM" id="SSF48403">
    <property type="entry name" value="Ankyrin repeat"/>
    <property type="match status" value="1"/>
</dbReference>
<feature type="compositionally biased region" description="Basic and acidic residues" evidence="4">
    <location>
        <begin position="456"/>
        <end position="466"/>
    </location>
</feature>
<dbReference type="PROSITE" id="PS50297">
    <property type="entry name" value="ANK_REP_REGION"/>
    <property type="match status" value="1"/>
</dbReference>
<organism evidence="5 6">
    <name type="scientific">Penstemon smallii</name>
    <dbReference type="NCBI Taxonomy" id="265156"/>
    <lineage>
        <taxon>Eukaryota</taxon>
        <taxon>Viridiplantae</taxon>
        <taxon>Streptophyta</taxon>
        <taxon>Embryophyta</taxon>
        <taxon>Tracheophyta</taxon>
        <taxon>Spermatophyta</taxon>
        <taxon>Magnoliopsida</taxon>
        <taxon>eudicotyledons</taxon>
        <taxon>Gunneridae</taxon>
        <taxon>Pentapetalae</taxon>
        <taxon>asterids</taxon>
        <taxon>lamiids</taxon>
        <taxon>Lamiales</taxon>
        <taxon>Plantaginaceae</taxon>
        <taxon>Cheloneae</taxon>
        <taxon>Penstemon</taxon>
    </lineage>
</organism>
<dbReference type="PROSITE" id="PS50088">
    <property type="entry name" value="ANK_REPEAT"/>
    <property type="match status" value="2"/>
</dbReference>
<proteinExistence type="predicted"/>
<feature type="compositionally biased region" description="Polar residues" evidence="4">
    <location>
        <begin position="445"/>
        <end position="455"/>
    </location>
</feature>
<keyword evidence="6" id="KW-1185">Reference proteome</keyword>
<sequence length="634" mass="69402">MSPPTYFPLRWESTGDQWWYASPIDFAAANGHYELARELLRLDGNHLIKLTSLRRIRRLETVWDDEEQFHDVAKCRSEVARKLHSDCEIKKGKNSLIGNGYGGWLLYTAASAGDLSFVKELLEKDPLLVFGEGEYGVTDVLYAAARSKDDEVFKVVFDFAATPRFAADGGGGVVPLGYKMEILNRAIHAAARGGNLKLLRELMGDCSDGVLAYRDVHGATVLHAAAGRGRVEVVKDLASSPELINSTDNHGNTALHVAAHRGHLPVVEALILASPSSVTATNNAGETFLHAIITGFQTPGFQRLDRQIALIKHILHGKLFKVEEIINAKNNDGKTALHLAISSNVHSNLVELLMSVSCIDVNVRDVNGSTPLDVLKQRPRSVSSEILSKQLISAGGILSSQDYSARKAIASHIKRQSIGNSPGTSFRINDIEIFLYTGLENASEGSRMSTFSPEQSQHDSNIETHHSPKKTTNSAEWIKRFLHWPSTKNRSVERLKKPVEVPIPLRQRYSKMSNKRALSVRSNVPSPTAKKKLASGLMHGVMQGIPSYRSRSSSFSKLSVSSSQSSVDMQKGGIIENGFTKGSCSNHVNDEHGLFNKKSMNNFLCFGAPGQTVEASSSGLQSYDVYERSVLSAA</sequence>
<dbReference type="Gene3D" id="1.25.40.20">
    <property type="entry name" value="Ankyrin repeat-containing domain"/>
    <property type="match status" value="3"/>
</dbReference>
<evidence type="ECO:0000313" key="5">
    <source>
        <dbReference type="EMBL" id="KAL3813867.1"/>
    </source>
</evidence>
<dbReference type="Pfam" id="PF12796">
    <property type="entry name" value="Ank_2"/>
    <property type="match status" value="1"/>
</dbReference>
<evidence type="ECO:0000313" key="6">
    <source>
        <dbReference type="Proteomes" id="UP001634393"/>
    </source>
</evidence>
<dbReference type="InterPro" id="IPR002110">
    <property type="entry name" value="Ankyrin_rpt"/>
</dbReference>
<keyword evidence="1" id="KW-0677">Repeat</keyword>
<dbReference type="Pfam" id="PF13857">
    <property type="entry name" value="Ank_5"/>
    <property type="match status" value="1"/>
</dbReference>